<accession>A0A059CKU0</accession>
<proteinExistence type="predicted"/>
<protein>
    <submittedName>
        <fullName evidence="2">Uncharacterized protein</fullName>
    </submittedName>
</protein>
<reference evidence="2" key="1">
    <citation type="submission" date="2013-07" db="EMBL/GenBank/DDBJ databases">
        <title>The genome of Eucalyptus grandis.</title>
        <authorList>
            <person name="Schmutz J."/>
            <person name="Hayes R."/>
            <person name="Myburg A."/>
            <person name="Tuskan G."/>
            <person name="Grattapaglia D."/>
            <person name="Rokhsar D.S."/>
        </authorList>
    </citation>
    <scope>NUCLEOTIDE SEQUENCE</scope>
    <source>
        <tissue evidence="2">Leaf extractions</tissue>
    </source>
</reference>
<name>A0A059CKU0_EUCGR</name>
<dbReference type="Gramene" id="KCW79088">
    <property type="protein sequence ID" value="KCW79088"/>
    <property type="gene ID" value="EUGRSUZ_C00529"/>
</dbReference>
<dbReference type="AlphaFoldDB" id="A0A059CKU0"/>
<evidence type="ECO:0000313" key="2">
    <source>
        <dbReference type="EMBL" id="KCW79088.1"/>
    </source>
</evidence>
<evidence type="ECO:0000256" key="1">
    <source>
        <dbReference type="SAM" id="Phobius"/>
    </source>
</evidence>
<keyword evidence="1" id="KW-0812">Transmembrane</keyword>
<gene>
    <name evidence="2" type="ORF">EUGRSUZ_C00529</name>
</gene>
<dbReference type="EMBL" id="KK198755">
    <property type="protein sequence ID" value="KCW79088.1"/>
    <property type="molecule type" value="Genomic_DNA"/>
</dbReference>
<keyword evidence="1" id="KW-1133">Transmembrane helix</keyword>
<keyword evidence="1" id="KW-0472">Membrane</keyword>
<sequence length="135" mass="15073">MALILSKVASCTVEKLVGIMLRSLIFHHAFTYQSCILLFVLHLVVTNRQKGKKIKEERDDHEVSEGIRVDISVERGQRDSGLVEVSPGKQRSFHDNGEDVDILDCAFASSKRSPSGVLEVGHAVQNVNPCIYRRV</sequence>
<feature type="transmembrane region" description="Helical" evidence="1">
    <location>
        <begin position="25"/>
        <end position="45"/>
    </location>
</feature>
<dbReference type="InParanoid" id="A0A059CKU0"/>
<organism evidence="2">
    <name type="scientific">Eucalyptus grandis</name>
    <name type="common">Flooded gum</name>
    <dbReference type="NCBI Taxonomy" id="71139"/>
    <lineage>
        <taxon>Eukaryota</taxon>
        <taxon>Viridiplantae</taxon>
        <taxon>Streptophyta</taxon>
        <taxon>Embryophyta</taxon>
        <taxon>Tracheophyta</taxon>
        <taxon>Spermatophyta</taxon>
        <taxon>Magnoliopsida</taxon>
        <taxon>eudicotyledons</taxon>
        <taxon>Gunneridae</taxon>
        <taxon>Pentapetalae</taxon>
        <taxon>rosids</taxon>
        <taxon>malvids</taxon>
        <taxon>Myrtales</taxon>
        <taxon>Myrtaceae</taxon>
        <taxon>Myrtoideae</taxon>
        <taxon>Eucalypteae</taxon>
        <taxon>Eucalyptus</taxon>
    </lineage>
</organism>